<dbReference type="EMBL" id="KN817518">
    <property type="protein sequence ID" value="KJA29647.1"/>
    <property type="molecule type" value="Genomic_DNA"/>
</dbReference>
<reference evidence="3" key="1">
    <citation type="submission" date="2014-04" db="EMBL/GenBank/DDBJ databases">
        <title>Evolutionary Origins and Diversification of the Mycorrhizal Mutualists.</title>
        <authorList>
            <consortium name="DOE Joint Genome Institute"/>
            <consortium name="Mycorrhizal Genomics Consortium"/>
            <person name="Kohler A."/>
            <person name="Kuo A."/>
            <person name="Nagy L.G."/>
            <person name="Floudas D."/>
            <person name="Copeland A."/>
            <person name="Barry K.W."/>
            <person name="Cichocki N."/>
            <person name="Veneault-Fourrey C."/>
            <person name="LaButti K."/>
            <person name="Lindquist E.A."/>
            <person name="Lipzen A."/>
            <person name="Lundell T."/>
            <person name="Morin E."/>
            <person name="Murat C."/>
            <person name="Riley R."/>
            <person name="Ohm R."/>
            <person name="Sun H."/>
            <person name="Tunlid A."/>
            <person name="Henrissat B."/>
            <person name="Grigoriev I.V."/>
            <person name="Hibbett D.S."/>
            <person name="Martin F."/>
        </authorList>
    </citation>
    <scope>NUCLEOTIDE SEQUENCE [LARGE SCALE GENOMIC DNA]</scope>
    <source>
        <strain evidence="3">FD-334 SS-4</strain>
    </source>
</reference>
<evidence type="ECO:0000313" key="3">
    <source>
        <dbReference type="Proteomes" id="UP000054270"/>
    </source>
</evidence>
<dbReference type="AlphaFoldDB" id="A0A0D2LNL5"/>
<proteinExistence type="predicted"/>
<organism evidence="2 3">
    <name type="scientific">Hypholoma sublateritium (strain FD-334 SS-4)</name>
    <dbReference type="NCBI Taxonomy" id="945553"/>
    <lineage>
        <taxon>Eukaryota</taxon>
        <taxon>Fungi</taxon>
        <taxon>Dikarya</taxon>
        <taxon>Basidiomycota</taxon>
        <taxon>Agaricomycotina</taxon>
        <taxon>Agaricomycetes</taxon>
        <taxon>Agaricomycetidae</taxon>
        <taxon>Agaricales</taxon>
        <taxon>Agaricineae</taxon>
        <taxon>Strophariaceae</taxon>
        <taxon>Hypholoma</taxon>
    </lineage>
</organism>
<accession>A0A0D2LNL5</accession>
<protein>
    <submittedName>
        <fullName evidence="2">Uncharacterized protein</fullName>
    </submittedName>
</protein>
<dbReference type="Proteomes" id="UP000054270">
    <property type="component" value="Unassembled WGS sequence"/>
</dbReference>
<sequence>MCICACTSPGPLRPGAAPAQRMTYGLKAYTDSAAPRHRAIRAGAHRDICTERASDTQPSARLPSAARCGCMSCTHARIPPCRPAGCRAPPRATYIHTRPAPPRRMRTPTPTPTPDATNAPRARCALPQPDVRMWRRRRRAAPGLRVPACPYGPAQSGVVRPAGALLARHHGTPCALRGCALAPFARRRARRAAAAAAARTRARCAARQLRRDQARCAGTGAFARCSRCARFGRPWASYYITAQFFSWEFSGCCRISVEWAKSAGGGAPDLASGAEWLSVALQPPARCHRAQAATPQTRARDVRATR</sequence>
<keyword evidence="3" id="KW-1185">Reference proteome</keyword>
<evidence type="ECO:0000313" key="2">
    <source>
        <dbReference type="EMBL" id="KJA29647.1"/>
    </source>
</evidence>
<evidence type="ECO:0000256" key="1">
    <source>
        <dbReference type="SAM" id="MobiDB-lite"/>
    </source>
</evidence>
<feature type="region of interest" description="Disordered" evidence="1">
    <location>
        <begin position="92"/>
        <end position="122"/>
    </location>
</feature>
<name>A0A0D2LNL5_HYPSF</name>
<gene>
    <name evidence="2" type="ORF">HYPSUDRAFT_226674</name>
</gene>